<dbReference type="RefSeq" id="WP_013736422.1">
    <property type="nucleotide sequence ID" value="NZ_LMWI01000002.1"/>
</dbReference>
<dbReference type="InterPro" id="IPR038332">
    <property type="entry name" value="PPE_sf"/>
</dbReference>
<feature type="compositionally biased region" description="Basic and acidic residues" evidence="1">
    <location>
        <begin position="561"/>
        <end position="570"/>
    </location>
</feature>
<name>A0A9X0I532_9ACTN</name>
<feature type="compositionally biased region" description="Low complexity" evidence="1">
    <location>
        <begin position="496"/>
        <end position="526"/>
    </location>
</feature>
<feature type="compositionally biased region" description="Gly residues" evidence="1">
    <location>
        <begin position="374"/>
        <end position="386"/>
    </location>
</feature>
<proteinExistence type="predicted"/>
<organism evidence="2 3">
    <name type="scientific">Micromonospora maris</name>
    <dbReference type="NCBI Taxonomy" id="1003110"/>
    <lineage>
        <taxon>Bacteria</taxon>
        <taxon>Bacillati</taxon>
        <taxon>Actinomycetota</taxon>
        <taxon>Actinomycetes</taxon>
        <taxon>Micromonosporales</taxon>
        <taxon>Micromonosporaceae</taxon>
        <taxon>Micromonospora</taxon>
    </lineage>
</organism>
<feature type="compositionally biased region" description="Acidic residues" evidence="1">
    <location>
        <begin position="535"/>
        <end position="548"/>
    </location>
</feature>
<feature type="compositionally biased region" description="Low complexity" evidence="1">
    <location>
        <begin position="339"/>
        <end position="348"/>
    </location>
</feature>
<evidence type="ECO:0008006" key="4">
    <source>
        <dbReference type="Google" id="ProtNLM"/>
    </source>
</evidence>
<protein>
    <recommendedName>
        <fullName evidence="4">PPE family domain-containing protein</fullName>
    </recommendedName>
</protein>
<dbReference type="EMBL" id="LMWI01000002">
    <property type="protein sequence ID" value="KUJ46804.1"/>
    <property type="molecule type" value="Genomic_DNA"/>
</dbReference>
<feature type="compositionally biased region" description="Low complexity" evidence="1">
    <location>
        <begin position="455"/>
        <end position="465"/>
    </location>
</feature>
<reference evidence="2 3" key="1">
    <citation type="submission" date="2015-10" db="EMBL/GenBank/DDBJ databases">
        <authorList>
            <person name="Ju K.-S."/>
            <person name="Doroghazi J.R."/>
            <person name="Metcalf W.W."/>
        </authorList>
    </citation>
    <scope>NUCLEOTIDE SEQUENCE [LARGE SCALE GENOMIC DNA]</scope>
    <source>
        <strain evidence="2 3">NRRL B-24793</strain>
    </source>
</reference>
<comment type="caution">
    <text evidence="2">The sequence shown here is derived from an EMBL/GenBank/DDBJ whole genome shotgun (WGS) entry which is preliminary data.</text>
</comment>
<sequence>MTDDYYGYRPISYPAYGGMRDDYAADRAAQATPYQPTDWDGVNIEQMWEYVRKESNERTVALAEMWRRAASLLESTRDNLKRHADALGAKWNSPASRVFMSKVGATLHSLDEWKNVASSNATGLDQLASKISTAQREMTQLWLEYKAEQQHQQDVYEKDKAKITFSDIFGDKHKSYEEVQKEFHQRAKNITKPLADMYIDVYISNISRGGKFKGPTEAALFDGKTVPGGPGRTGGPTRPGAVPPGARGPRPDRPEMPNRLEQPNQPEVGARPPQPSAPTLPDGVDLAGGTATVAPPGPAPTPPPVTTAPNAPGTPGPPLPPVVPPGQRPGGGGPGTPNPGGRPNAPRATLPGSGGAPGPGGGRGPAPNRPTLPGAGGGSGAPGSGRRGPAPNRPTLPGNTGAPGRPGAGALRPKPSAGPPPSSPRLPGSTAPSGQRGAASGRPAAPPPSLGGQRGATPGTPPKAGGPLGSRPATPPGGRASGPGAKGSAGRPDLSGRTGAARPAPATGPGPSLSGRRGAPAAPGARKGTQHDLEQETWEYGDGDDELWVTESSAVGVVEAPAEHRPREQGRTLGQS</sequence>
<feature type="compositionally biased region" description="Basic and acidic residues" evidence="1">
    <location>
        <begin position="249"/>
        <end position="258"/>
    </location>
</feature>
<feature type="compositionally biased region" description="Low complexity" evidence="1">
    <location>
        <begin position="397"/>
        <end position="415"/>
    </location>
</feature>
<gene>
    <name evidence="2" type="ORF">ADL17_28505</name>
</gene>
<evidence type="ECO:0000256" key="1">
    <source>
        <dbReference type="SAM" id="MobiDB-lite"/>
    </source>
</evidence>
<dbReference type="Gene3D" id="1.20.1260.20">
    <property type="entry name" value="PPE superfamily"/>
    <property type="match status" value="1"/>
</dbReference>
<feature type="compositionally biased region" description="Gly residues" evidence="1">
    <location>
        <begin position="352"/>
        <end position="364"/>
    </location>
</feature>
<dbReference type="OMA" id="IEQMWEY"/>
<evidence type="ECO:0000313" key="3">
    <source>
        <dbReference type="Proteomes" id="UP000053246"/>
    </source>
</evidence>
<feature type="region of interest" description="Disordered" evidence="1">
    <location>
        <begin position="218"/>
        <end position="576"/>
    </location>
</feature>
<feature type="compositionally biased region" description="Low complexity" evidence="1">
    <location>
        <begin position="235"/>
        <end position="248"/>
    </location>
</feature>
<feature type="compositionally biased region" description="Pro residues" evidence="1">
    <location>
        <begin position="295"/>
        <end position="327"/>
    </location>
</feature>
<keyword evidence="3" id="KW-1185">Reference proteome</keyword>
<dbReference type="AlphaFoldDB" id="A0A9X0I532"/>
<dbReference type="PRINTS" id="PR01217">
    <property type="entry name" value="PRICHEXTENSN"/>
</dbReference>
<evidence type="ECO:0000313" key="2">
    <source>
        <dbReference type="EMBL" id="KUJ46804.1"/>
    </source>
</evidence>
<accession>A0A9X0I532</accession>
<dbReference type="Proteomes" id="UP000053246">
    <property type="component" value="Unassembled WGS sequence"/>
</dbReference>